<feature type="compositionally biased region" description="Polar residues" evidence="1">
    <location>
        <begin position="479"/>
        <end position="500"/>
    </location>
</feature>
<feature type="region of interest" description="Disordered" evidence="1">
    <location>
        <begin position="106"/>
        <end position="308"/>
    </location>
</feature>
<reference evidence="2 3" key="1">
    <citation type="submission" date="2021-05" db="EMBL/GenBank/DDBJ databases">
        <title>Genome Assembly of Synthetic Allotetraploid Brassica napus Reveals Homoeologous Exchanges between Subgenomes.</title>
        <authorList>
            <person name="Davis J.T."/>
        </authorList>
    </citation>
    <scope>NUCLEOTIDE SEQUENCE [LARGE SCALE GENOMIC DNA]</scope>
    <source>
        <strain evidence="3">cv. Da-Ae</strain>
        <tissue evidence="2">Seedling</tissue>
    </source>
</reference>
<feature type="region of interest" description="Disordered" evidence="1">
    <location>
        <begin position="328"/>
        <end position="406"/>
    </location>
</feature>
<feature type="compositionally biased region" description="Basic residues" evidence="1">
    <location>
        <begin position="392"/>
        <end position="406"/>
    </location>
</feature>
<dbReference type="EMBL" id="JAGKQM010000004">
    <property type="protein sequence ID" value="KAH0930425.1"/>
    <property type="molecule type" value="Genomic_DNA"/>
</dbReference>
<keyword evidence="3" id="KW-1185">Reference proteome</keyword>
<feature type="region of interest" description="Disordered" evidence="1">
    <location>
        <begin position="472"/>
        <end position="500"/>
    </location>
</feature>
<name>A0ABQ8DM37_BRANA</name>
<feature type="compositionally biased region" description="Basic and acidic residues" evidence="1">
    <location>
        <begin position="261"/>
        <end position="271"/>
    </location>
</feature>
<feature type="compositionally biased region" description="Basic and acidic residues" evidence="1">
    <location>
        <begin position="295"/>
        <end position="305"/>
    </location>
</feature>
<feature type="compositionally biased region" description="Basic and acidic residues" evidence="1">
    <location>
        <begin position="167"/>
        <end position="203"/>
    </location>
</feature>
<evidence type="ECO:0000256" key="1">
    <source>
        <dbReference type="SAM" id="MobiDB-lite"/>
    </source>
</evidence>
<gene>
    <name evidence="2" type="ORF">HID58_016152</name>
</gene>
<dbReference type="Proteomes" id="UP000824890">
    <property type="component" value="Unassembled WGS sequence"/>
</dbReference>
<proteinExistence type="predicted"/>
<accession>A0ABQ8DM37</accession>
<feature type="compositionally biased region" description="Basic and acidic residues" evidence="1">
    <location>
        <begin position="106"/>
        <end position="127"/>
    </location>
</feature>
<protein>
    <recommendedName>
        <fullName evidence="4">Zinc knuckle CX2CX4HX4C domain-containing protein</fullName>
    </recommendedName>
</protein>
<comment type="caution">
    <text evidence="2">The sequence shown here is derived from an EMBL/GenBank/DDBJ whole genome shotgun (WGS) entry which is preliminary data.</text>
</comment>
<feature type="compositionally biased region" description="Basic and acidic residues" evidence="1">
    <location>
        <begin position="220"/>
        <end position="250"/>
    </location>
</feature>
<evidence type="ECO:0008006" key="4">
    <source>
        <dbReference type="Google" id="ProtNLM"/>
    </source>
</evidence>
<evidence type="ECO:0000313" key="3">
    <source>
        <dbReference type="Proteomes" id="UP000824890"/>
    </source>
</evidence>
<feature type="compositionally biased region" description="Basic residues" evidence="1">
    <location>
        <begin position="369"/>
        <end position="380"/>
    </location>
</feature>
<organism evidence="2 3">
    <name type="scientific">Brassica napus</name>
    <name type="common">Rape</name>
    <dbReference type="NCBI Taxonomy" id="3708"/>
    <lineage>
        <taxon>Eukaryota</taxon>
        <taxon>Viridiplantae</taxon>
        <taxon>Streptophyta</taxon>
        <taxon>Embryophyta</taxon>
        <taxon>Tracheophyta</taxon>
        <taxon>Spermatophyta</taxon>
        <taxon>Magnoliopsida</taxon>
        <taxon>eudicotyledons</taxon>
        <taxon>Gunneridae</taxon>
        <taxon>Pentapetalae</taxon>
        <taxon>rosids</taxon>
        <taxon>malvids</taxon>
        <taxon>Brassicales</taxon>
        <taxon>Brassicaceae</taxon>
        <taxon>Brassiceae</taxon>
        <taxon>Brassica</taxon>
    </lineage>
</organism>
<sequence>MNDLLVVRDHMFIKWFYHYHKFSVRPCCSSRSAFCSLVSFHRRRIMRVQVNGRLPLITSSVVEFPKGEVTATLVYEQLAKHCSYCYRLDHEARDCLKAKAEKKEKLTMAESNKEGHVLSSKLDDSSRMRGRPPSGKAPSDHHRDVRMSPYSRPNEDYYGARHYNSNLRDKQGQLRDSNTRRSEDKDSQWQRGQDYRYSDREGYSHSAIQHGDRRKSHHSSLREDRGLLRDRGFPRSEGEKKESSASRRADPNSARGTPLERTQEELPKEALEEAIGDIHNAMKQYTSIADPTESAARRERYRQAEEQGEIEETAAQMVRASLNNQENLAREGETSKSPSRVPALLRLGPSPPPAQAETNMAPQPDTRRKPGRPPGVKKRGQSSPKIVGGQSSRKRRILQTKPPTCRRRLGTQKGLVCLPPSGITAGPLAPWILWHLWLARNDYVFNNKETPAELIITKATAAAREWLCAQIPESPTKPPTQSSSAPNRLPNSTLLQTDAA</sequence>
<evidence type="ECO:0000313" key="2">
    <source>
        <dbReference type="EMBL" id="KAH0930425.1"/>
    </source>
</evidence>